<dbReference type="Proteomes" id="UP000245720">
    <property type="component" value="Unassembled WGS sequence"/>
</dbReference>
<feature type="transmembrane region" description="Helical" evidence="1">
    <location>
        <begin position="21"/>
        <end position="44"/>
    </location>
</feature>
<dbReference type="Gene3D" id="1.25.40.10">
    <property type="entry name" value="Tetratricopeptide repeat domain"/>
    <property type="match status" value="1"/>
</dbReference>
<dbReference type="AlphaFoldDB" id="A0A315XT98"/>
<feature type="transmembrane region" description="Helical" evidence="1">
    <location>
        <begin position="50"/>
        <end position="73"/>
    </location>
</feature>
<evidence type="ECO:0000313" key="2">
    <source>
        <dbReference type="EMBL" id="PWJ09708.1"/>
    </source>
</evidence>
<keyword evidence="1" id="KW-0812">Transmembrane</keyword>
<dbReference type="InterPro" id="IPR011990">
    <property type="entry name" value="TPR-like_helical_dom_sf"/>
</dbReference>
<organism evidence="2 3">
    <name type="scientific">Ruminococcus flavefaciens</name>
    <dbReference type="NCBI Taxonomy" id="1265"/>
    <lineage>
        <taxon>Bacteria</taxon>
        <taxon>Bacillati</taxon>
        <taxon>Bacillota</taxon>
        <taxon>Clostridia</taxon>
        <taxon>Eubacteriales</taxon>
        <taxon>Oscillospiraceae</taxon>
        <taxon>Ruminococcus</taxon>
    </lineage>
</organism>
<name>A0A315XT98_RUMFL</name>
<dbReference type="OrthoDB" id="1817886at2"/>
<gene>
    <name evidence="2" type="ORF">IE37_03427</name>
</gene>
<dbReference type="EMBL" id="QGDI01000021">
    <property type="protein sequence ID" value="PWJ09708.1"/>
    <property type="molecule type" value="Genomic_DNA"/>
</dbReference>
<dbReference type="RefSeq" id="WP_109728116.1">
    <property type="nucleotide sequence ID" value="NZ_QGDI01000021.1"/>
</dbReference>
<comment type="caution">
    <text evidence="2">The sequence shown here is derived from an EMBL/GenBank/DDBJ whole genome shotgun (WGS) entry which is preliminary data.</text>
</comment>
<keyword evidence="1" id="KW-0472">Membrane</keyword>
<proteinExistence type="predicted"/>
<sequence length="295" mass="34224">MDNSSKANRPALFFIRALKRWALVFVIIFGLITGVDAVTALAGSKTSGSVAFRLVFAAVASVIVNILTALFIAPRMNRQYKTFRSLVMRIADEGYAEPLINEMEEQLRVCLSDRENNKLYISQYAMFLGEAYLSLHRFDDAEEKLDLADMDYMEKAAENRADINAQQNMIMYHVLLIQLSSARKDTERTEYWLKHGEKYFSRMRGKNEWVDYFIDTAYFESLMVHGQYENAMKLLKKYDDVKSIAFGIALDKARCLKRMGDMNESERYFNTAYELAANDWRRKTVELERDSDEDI</sequence>
<accession>A0A315XT98</accession>
<keyword evidence="1" id="KW-1133">Transmembrane helix</keyword>
<reference evidence="2 3" key="1">
    <citation type="submission" date="2018-05" db="EMBL/GenBank/DDBJ databases">
        <title>The Hungate 1000. A catalogue of reference genomes from the rumen microbiome.</title>
        <authorList>
            <person name="Kelly W."/>
        </authorList>
    </citation>
    <scope>NUCLEOTIDE SEQUENCE [LARGE SCALE GENOMIC DNA]</scope>
    <source>
        <strain evidence="2 3">SAb67</strain>
    </source>
</reference>
<evidence type="ECO:0000313" key="3">
    <source>
        <dbReference type="Proteomes" id="UP000245720"/>
    </source>
</evidence>
<evidence type="ECO:0008006" key="4">
    <source>
        <dbReference type="Google" id="ProtNLM"/>
    </source>
</evidence>
<evidence type="ECO:0000256" key="1">
    <source>
        <dbReference type="SAM" id="Phobius"/>
    </source>
</evidence>
<protein>
    <recommendedName>
        <fullName evidence="4">Tetratricopeptide repeat-containing protein</fullName>
    </recommendedName>
</protein>